<dbReference type="AlphaFoldDB" id="A0A8H6JEK0"/>
<dbReference type="Pfam" id="PF00172">
    <property type="entry name" value="Zn_clus"/>
    <property type="match status" value="1"/>
</dbReference>
<dbReference type="Gene3D" id="4.10.240.10">
    <property type="entry name" value="Zn(2)-C6 fungal-type DNA-binding domain"/>
    <property type="match status" value="1"/>
</dbReference>
<name>A0A8H6JEK0_9PEZI</name>
<gene>
    <name evidence="4" type="ORF">CPLU01_15102</name>
</gene>
<dbReference type="SUPFAM" id="SSF57701">
    <property type="entry name" value="Zn2/Cys6 DNA-binding domain"/>
    <property type="match status" value="1"/>
</dbReference>
<protein>
    <recommendedName>
        <fullName evidence="3">Zn(2)-C6 fungal-type domain-containing protein</fullName>
    </recommendedName>
</protein>
<dbReference type="PROSITE" id="PS50048">
    <property type="entry name" value="ZN2_CY6_FUNGAL_2"/>
    <property type="match status" value="1"/>
</dbReference>
<reference evidence="4" key="1">
    <citation type="journal article" date="2020" name="Phytopathology">
        <title>Genome Sequence Resources of Colletotrichum truncatum, C. plurivorum, C. musicola, and C. sojae: Four Species Pathogenic to Soybean (Glycine max).</title>
        <authorList>
            <person name="Rogerio F."/>
            <person name="Boufleur T.R."/>
            <person name="Ciampi-Guillardi M."/>
            <person name="Sukno S.A."/>
            <person name="Thon M.R."/>
            <person name="Massola Junior N.S."/>
            <person name="Baroncelli R."/>
        </authorList>
    </citation>
    <scope>NUCLEOTIDE SEQUENCE</scope>
    <source>
        <strain evidence="4">LFN00145</strain>
    </source>
</reference>
<dbReference type="EMBL" id="WIGO01000462">
    <property type="protein sequence ID" value="KAF6811492.1"/>
    <property type="molecule type" value="Genomic_DNA"/>
</dbReference>
<comment type="caution">
    <text evidence="4">The sequence shown here is derived from an EMBL/GenBank/DDBJ whole genome shotgun (WGS) entry which is preliminary data.</text>
</comment>
<evidence type="ECO:0000256" key="2">
    <source>
        <dbReference type="SAM" id="MobiDB-lite"/>
    </source>
</evidence>
<organism evidence="4 5">
    <name type="scientific">Colletotrichum plurivorum</name>
    <dbReference type="NCBI Taxonomy" id="2175906"/>
    <lineage>
        <taxon>Eukaryota</taxon>
        <taxon>Fungi</taxon>
        <taxon>Dikarya</taxon>
        <taxon>Ascomycota</taxon>
        <taxon>Pezizomycotina</taxon>
        <taxon>Sordariomycetes</taxon>
        <taxon>Hypocreomycetidae</taxon>
        <taxon>Glomerellales</taxon>
        <taxon>Glomerellaceae</taxon>
        <taxon>Colletotrichum</taxon>
        <taxon>Colletotrichum orchidearum species complex</taxon>
    </lineage>
</organism>
<evidence type="ECO:0000259" key="3">
    <source>
        <dbReference type="PROSITE" id="PS50048"/>
    </source>
</evidence>
<keyword evidence="1" id="KW-0539">Nucleus</keyword>
<proteinExistence type="predicted"/>
<feature type="region of interest" description="Disordered" evidence="2">
    <location>
        <begin position="59"/>
        <end position="114"/>
    </location>
</feature>
<evidence type="ECO:0000313" key="4">
    <source>
        <dbReference type="EMBL" id="KAF6811492.1"/>
    </source>
</evidence>
<feature type="compositionally biased region" description="Basic and acidic residues" evidence="2">
    <location>
        <begin position="66"/>
        <end position="75"/>
    </location>
</feature>
<evidence type="ECO:0000256" key="1">
    <source>
        <dbReference type="ARBA" id="ARBA00023242"/>
    </source>
</evidence>
<feature type="domain" description="Zn(2)-C6 fungal-type" evidence="3">
    <location>
        <begin position="10"/>
        <end position="38"/>
    </location>
</feature>
<dbReference type="InterPro" id="IPR001138">
    <property type="entry name" value="Zn2Cys6_DnaBD"/>
</dbReference>
<dbReference type="InterPro" id="IPR036864">
    <property type="entry name" value="Zn2-C6_fun-type_DNA-bd_sf"/>
</dbReference>
<dbReference type="SMART" id="SM00066">
    <property type="entry name" value="GAL4"/>
    <property type="match status" value="1"/>
</dbReference>
<dbReference type="GO" id="GO:0000981">
    <property type="term" value="F:DNA-binding transcription factor activity, RNA polymerase II-specific"/>
    <property type="evidence" value="ECO:0007669"/>
    <property type="project" value="InterPro"/>
</dbReference>
<dbReference type="GO" id="GO:0008270">
    <property type="term" value="F:zinc ion binding"/>
    <property type="evidence" value="ECO:0007669"/>
    <property type="project" value="InterPro"/>
</dbReference>
<dbReference type="Proteomes" id="UP000654918">
    <property type="component" value="Unassembled WGS sequence"/>
</dbReference>
<evidence type="ECO:0000313" key="5">
    <source>
        <dbReference type="Proteomes" id="UP000654918"/>
    </source>
</evidence>
<dbReference type="CDD" id="cd00067">
    <property type="entry name" value="GAL4"/>
    <property type="match status" value="1"/>
</dbReference>
<keyword evidence="5" id="KW-1185">Reference proteome</keyword>
<accession>A0A8H6JEK0</accession>
<feature type="compositionally biased region" description="Low complexity" evidence="2">
    <location>
        <begin position="86"/>
        <end position="114"/>
    </location>
</feature>
<dbReference type="PANTHER" id="PTHR38791">
    <property type="entry name" value="ZN(II)2CYS6 TRANSCRIPTION FACTOR (EUROFUNG)-RELATED-RELATED"/>
    <property type="match status" value="1"/>
</dbReference>
<sequence>MPNTGKPSPNCHLCRRRRVKCDLGRPQCQRCIKYGVPCPGYRDEQDVRFQHADAATFERRRRKKKDAAEAEREGETASQIVGVALSPETASPASWASSPPSHESWSSLSSSPSSVSSVSLSSPLLRSVRQHWTAECIPLVLGCYSSIAFLSGLFRGVGEDHCLVRTGQVFARAYVMNRSPSGADYRELSTYLGKALASVSSAIRDPEAYTSDATIVAVWLLGNYELLMGGLERRSFISRDEQPLSEGQSWHIHSKGLISLLRARGDRQLYTRSGRQIFWVMHNIIQIQCTITNSPCPPEFARWLAIIEHTQQPGEALPVRTGRYIASACSLLSRMMPVVRRGDMPAACGIYEEILNECNQTELTMLEWIQSSSAPDAAPEHRPGEGPVSSYFWNCWRSARIKLQHMVLLLANLISHAPGCPFEPESLAARRQLCMDIIAGAAADVVEGIPGALDAVDDEADSPAAYFAAVRLVWPLSHVYIVPSAPRDLRIAAGLALRRIGREKGILTALRPRPGSAGLPIGDDLGMRNA</sequence>
<dbReference type="InterPro" id="IPR053175">
    <property type="entry name" value="DHMBA_Reg_Transcription_Factor"/>
</dbReference>